<reference evidence="2 3" key="1">
    <citation type="journal article" date="2010" name="Cell">
        <title>The genome of Naegleria gruberi illuminates early eukaryotic versatility.</title>
        <authorList>
            <person name="Fritz-Laylin L.K."/>
            <person name="Prochnik S.E."/>
            <person name="Ginger M.L."/>
            <person name="Dacks J.B."/>
            <person name="Carpenter M.L."/>
            <person name="Field M.C."/>
            <person name="Kuo A."/>
            <person name="Paredez A."/>
            <person name="Chapman J."/>
            <person name="Pham J."/>
            <person name="Shu S."/>
            <person name="Neupane R."/>
            <person name="Cipriano M."/>
            <person name="Mancuso J."/>
            <person name="Tu H."/>
            <person name="Salamov A."/>
            <person name="Lindquist E."/>
            <person name="Shapiro H."/>
            <person name="Lucas S."/>
            <person name="Grigoriev I.V."/>
            <person name="Cande W.Z."/>
            <person name="Fulton C."/>
            <person name="Rokhsar D.S."/>
            <person name="Dawson S.C."/>
        </authorList>
    </citation>
    <scope>NUCLEOTIDE SEQUENCE [LARGE SCALE GENOMIC DNA]</scope>
    <source>
        <strain evidence="2 3">NEG-M</strain>
    </source>
</reference>
<sequence length="411" mass="47224">MIILPSGYTPTLRQSHSNQNVENNSSSYLNNLQNMINEACYSDVVGSYLKTELVDAYMQKNPFPNNQSIMEEGVTRLGYLLKYSNDNVKRNKNLVSSALNDEYQNEVFEFSHESLRCDKSFIIENVIGKCHVILPYLCDELKRDKELILKIIERNCRDLYYAPDELKSDRDIIAMAGRTNLMVAYENGSKEIQQDREFWKDLMSSKCCSFVFGIPFPLNNDLEMMNIAVERNSFFAISSTSNELRNDRELILKAVKLDGWALKWASVELQDDFEIVLEAVKCTGLAFEYASEKLRNNEIITMEAVKTYPNALYHTPTLYDNWQIVMTAVKVNGWALKWASDKLQGDFEIALEAVKSNGEALQFASKELRSNKMIVMEAVKQNEFSIRFASEELQNDSEVVAASRKYRISKM</sequence>
<dbReference type="InterPro" id="IPR025197">
    <property type="entry name" value="DUF4116"/>
</dbReference>
<proteinExistence type="predicted"/>
<feature type="domain" description="DUF4116" evidence="1">
    <location>
        <begin position="272"/>
        <end position="316"/>
    </location>
</feature>
<dbReference type="RefSeq" id="XP_002679953.1">
    <property type="nucleotide sequence ID" value="XM_002679907.1"/>
</dbReference>
<evidence type="ECO:0000313" key="2">
    <source>
        <dbReference type="EMBL" id="EFC47209.1"/>
    </source>
</evidence>
<dbReference type="InParanoid" id="D2V778"/>
<feature type="domain" description="DUF4116" evidence="1">
    <location>
        <begin position="346"/>
        <end position="394"/>
    </location>
</feature>
<dbReference type="VEuPathDB" id="AmoebaDB:NAEGRDRAFT_47220"/>
<dbReference type="Proteomes" id="UP000006671">
    <property type="component" value="Unassembled WGS sequence"/>
</dbReference>
<feature type="domain" description="DUF4116" evidence="1">
    <location>
        <begin position="144"/>
        <end position="177"/>
    </location>
</feature>
<organism evidence="3">
    <name type="scientific">Naegleria gruberi</name>
    <name type="common">Amoeba</name>
    <dbReference type="NCBI Taxonomy" id="5762"/>
    <lineage>
        <taxon>Eukaryota</taxon>
        <taxon>Discoba</taxon>
        <taxon>Heterolobosea</taxon>
        <taxon>Tetramitia</taxon>
        <taxon>Eutetramitia</taxon>
        <taxon>Vahlkampfiidae</taxon>
        <taxon>Naegleria</taxon>
    </lineage>
</organism>
<feature type="domain" description="DUF4116" evidence="1">
    <location>
        <begin position="221"/>
        <end position="270"/>
    </location>
</feature>
<evidence type="ECO:0000259" key="1">
    <source>
        <dbReference type="Pfam" id="PF13475"/>
    </source>
</evidence>
<gene>
    <name evidence="2" type="ORF">NAEGRDRAFT_47220</name>
</gene>
<keyword evidence="3" id="KW-1185">Reference proteome</keyword>
<protein>
    <submittedName>
        <fullName evidence="2">Predicted protein</fullName>
    </submittedName>
</protein>
<evidence type="ECO:0000313" key="3">
    <source>
        <dbReference type="Proteomes" id="UP000006671"/>
    </source>
</evidence>
<dbReference type="Pfam" id="PF13475">
    <property type="entry name" value="DUF4116"/>
    <property type="match status" value="4"/>
</dbReference>
<dbReference type="GeneID" id="8861393"/>
<dbReference type="AlphaFoldDB" id="D2V778"/>
<dbReference type="EMBL" id="GG738855">
    <property type="protein sequence ID" value="EFC47209.1"/>
    <property type="molecule type" value="Genomic_DNA"/>
</dbReference>
<name>D2V778_NAEGR</name>
<accession>D2V778</accession>
<dbReference type="KEGG" id="ngr:NAEGRDRAFT_47220"/>